<dbReference type="Pfam" id="PF04145">
    <property type="entry name" value="Ctr"/>
    <property type="match status" value="1"/>
</dbReference>
<gene>
    <name evidence="5" type="ORF">B0T14DRAFT_419100</name>
</gene>
<accession>A0AA39XDV3</accession>
<evidence type="ECO:0000256" key="4">
    <source>
        <dbReference type="RuleBase" id="RU367022"/>
    </source>
</evidence>
<evidence type="ECO:0000313" key="5">
    <source>
        <dbReference type="EMBL" id="KAK0632124.1"/>
    </source>
</evidence>
<comment type="subcellular location">
    <subcellularLocation>
        <location evidence="4">Membrane</location>
        <topology evidence="4">Multi-pass membrane protein</topology>
    </subcellularLocation>
</comment>
<keyword evidence="2 4" id="KW-1133">Transmembrane helix</keyword>
<evidence type="ECO:0000256" key="2">
    <source>
        <dbReference type="ARBA" id="ARBA00022989"/>
    </source>
</evidence>
<reference evidence="5" key="1">
    <citation type="submission" date="2023-06" db="EMBL/GenBank/DDBJ databases">
        <title>Genome-scale phylogeny and comparative genomics of the fungal order Sordariales.</title>
        <authorList>
            <consortium name="Lawrence Berkeley National Laboratory"/>
            <person name="Hensen N."/>
            <person name="Bonometti L."/>
            <person name="Westerberg I."/>
            <person name="Brannstrom I.O."/>
            <person name="Guillou S."/>
            <person name="Cros-Aarteil S."/>
            <person name="Calhoun S."/>
            <person name="Haridas S."/>
            <person name="Kuo A."/>
            <person name="Mondo S."/>
            <person name="Pangilinan J."/>
            <person name="Riley R."/>
            <person name="Labutti K."/>
            <person name="Andreopoulos B."/>
            <person name="Lipzen A."/>
            <person name="Chen C."/>
            <person name="Yanf M."/>
            <person name="Daum C."/>
            <person name="Ng V."/>
            <person name="Clum A."/>
            <person name="Steindorff A."/>
            <person name="Ohm R."/>
            <person name="Martin F."/>
            <person name="Silar P."/>
            <person name="Natvig D."/>
            <person name="Lalanne C."/>
            <person name="Gautier V."/>
            <person name="Ament-Velasquez S.L."/>
            <person name="Kruys A."/>
            <person name="Hutchinson M.I."/>
            <person name="Powell A.J."/>
            <person name="Barry K."/>
            <person name="Miller A.N."/>
            <person name="Grigoriev I.V."/>
            <person name="Debuchy R."/>
            <person name="Gladieux P."/>
            <person name="Thoren M.H."/>
            <person name="Johannesson H."/>
        </authorList>
    </citation>
    <scope>NUCLEOTIDE SEQUENCE</scope>
    <source>
        <strain evidence="5">CBS 606.72</strain>
    </source>
</reference>
<keyword evidence="4" id="KW-0406">Ion transport</keyword>
<comment type="caution">
    <text evidence="5">The sequence shown here is derived from an EMBL/GenBank/DDBJ whole genome shotgun (WGS) entry which is preliminary data.</text>
</comment>
<evidence type="ECO:0000256" key="1">
    <source>
        <dbReference type="ARBA" id="ARBA00022692"/>
    </source>
</evidence>
<dbReference type="PANTHER" id="PTHR12483">
    <property type="entry name" value="SOLUTE CARRIER FAMILY 31 COPPER TRANSPORTERS"/>
    <property type="match status" value="1"/>
</dbReference>
<keyword evidence="4" id="KW-0187">Copper transport</keyword>
<organism evidence="5 6">
    <name type="scientific">Immersiella caudata</name>
    <dbReference type="NCBI Taxonomy" id="314043"/>
    <lineage>
        <taxon>Eukaryota</taxon>
        <taxon>Fungi</taxon>
        <taxon>Dikarya</taxon>
        <taxon>Ascomycota</taxon>
        <taxon>Pezizomycotina</taxon>
        <taxon>Sordariomycetes</taxon>
        <taxon>Sordariomycetidae</taxon>
        <taxon>Sordariales</taxon>
        <taxon>Lasiosphaeriaceae</taxon>
        <taxon>Immersiella</taxon>
    </lineage>
</organism>
<keyword evidence="4" id="KW-0813">Transport</keyword>
<keyword evidence="4" id="KW-0186">Copper</keyword>
<proteinExistence type="inferred from homology"/>
<dbReference type="GO" id="GO:0005375">
    <property type="term" value="F:copper ion transmembrane transporter activity"/>
    <property type="evidence" value="ECO:0007669"/>
    <property type="project" value="UniProtKB-UniRule"/>
</dbReference>
<dbReference type="AlphaFoldDB" id="A0AA39XDV3"/>
<dbReference type="EMBL" id="JAULSU010000001">
    <property type="protein sequence ID" value="KAK0632124.1"/>
    <property type="molecule type" value="Genomic_DNA"/>
</dbReference>
<dbReference type="Proteomes" id="UP001175000">
    <property type="component" value="Unassembled WGS sequence"/>
</dbReference>
<comment type="similarity">
    <text evidence="4">Belongs to the copper transporter (Ctr) (TC 1.A.56) family. SLC31A subfamily.</text>
</comment>
<dbReference type="GO" id="GO:0016020">
    <property type="term" value="C:membrane"/>
    <property type="evidence" value="ECO:0007669"/>
    <property type="project" value="UniProtKB-SubCell"/>
</dbReference>
<keyword evidence="1 4" id="KW-0812">Transmembrane</keyword>
<feature type="transmembrane region" description="Helical" evidence="4">
    <location>
        <begin position="58"/>
        <end position="77"/>
    </location>
</feature>
<evidence type="ECO:0000313" key="6">
    <source>
        <dbReference type="Proteomes" id="UP001175000"/>
    </source>
</evidence>
<sequence length="192" mass="21379">MNHHDHSHMDHSMHDHSAMHADNMPMDGHARCSMNMLFTWNYQNVCVVFRQWHITSPLSLIISLLGIVAIVAGYEALREAIRQFEARTAKRIEGAPRKSAGGGDDDDEPEILAETTPFFAAGRAGHNRDDAARRAHVIKSVLYGVQNFYAFMIMLIFMTYNGWIMIAVSIGAGLGYLLFGGRTSATKDTACH</sequence>
<dbReference type="InterPro" id="IPR007274">
    <property type="entry name" value="Cop_transporter"/>
</dbReference>
<dbReference type="PANTHER" id="PTHR12483:SF115">
    <property type="entry name" value="COPPER TRANSPORT PROTEIN"/>
    <property type="match status" value="1"/>
</dbReference>
<keyword evidence="3 4" id="KW-0472">Membrane</keyword>
<protein>
    <recommendedName>
        <fullName evidence="4">Copper transport protein</fullName>
    </recommendedName>
</protein>
<name>A0AA39XDV3_9PEZI</name>
<evidence type="ECO:0000256" key="3">
    <source>
        <dbReference type="ARBA" id="ARBA00023136"/>
    </source>
</evidence>
<feature type="transmembrane region" description="Helical" evidence="4">
    <location>
        <begin position="163"/>
        <end position="179"/>
    </location>
</feature>
<keyword evidence="6" id="KW-1185">Reference proteome</keyword>
<feature type="transmembrane region" description="Helical" evidence="4">
    <location>
        <begin position="137"/>
        <end position="157"/>
    </location>
</feature>